<organism evidence="2">
    <name type="scientific">Wickerhamomyces ciferrii</name>
    <name type="common">Yeast</name>
    <name type="synonym">Pichia ciferrii</name>
    <dbReference type="NCBI Taxonomy" id="1041607"/>
    <lineage>
        <taxon>Eukaryota</taxon>
        <taxon>Fungi</taxon>
        <taxon>Dikarya</taxon>
        <taxon>Ascomycota</taxon>
        <taxon>Saccharomycotina</taxon>
        <taxon>Saccharomycetes</taxon>
        <taxon>Phaffomycetales</taxon>
        <taxon>Wickerhamomycetaceae</taxon>
        <taxon>Wickerhamomyces</taxon>
    </lineage>
</organism>
<dbReference type="OrthoDB" id="3979149at2759"/>
<dbReference type="GO" id="GO:0050291">
    <property type="term" value="F:sphingosine N-acyltransferase activity"/>
    <property type="evidence" value="ECO:0007669"/>
    <property type="project" value="EnsemblFungi"/>
</dbReference>
<reference evidence="2" key="1">
    <citation type="submission" date="2010-08" db="EMBL/GenBank/DDBJ databases">
        <title>Metabolic engineering of the non-conventional yeast Pichia ciferrii for production of rare sphingoid bases.</title>
        <authorList>
            <person name="Schaffer S."/>
            <person name="Boergel D."/>
            <person name="Hueller T."/>
        </authorList>
    </citation>
    <scope>NUCLEOTIDE SEQUENCE</scope>
    <source>
        <strain evidence="2">NRRL Y-1031 F-60-10A</strain>
    </source>
</reference>
<dbReference type="RefSeq" id="XP_011271376.1">
    <property type="nucleotide sequence ID" value="XM_011273074.1"/>
</dbReference>
<proteinExistence type="predicted"/>
<dbReference type="GO" id="GO:0046513">
    <property type="term" value="P:ceramide biosynthetic process"/>
    <property type="evidence" value="ECO:0007669"/>
    <property type="project" value="EnsemblFungi"/>
</dbReference>
<dbReference type="GeneID" id="23469407"/>
<keyword evidence="1" id="KW-0732">Signal</keyword>
<sequence length="122" mass="13853">MAPKSNNIFNLIQVVFIVLSLVAAVEYFKYSTRINYDWFHCTPQVTTFPNSSIKQVISVGGPSCDKRGQTKSITKRLSREFEPNQDDVLFCIQDDGNKIIGFGSKFEDKSELESYCANIIAW</sequence>
<evidence type="ECO:0000313" key="2">
    <source>
        <dbReference type="EMBL" id="ADW79429.1"/>
    </source>
</evidence>
<protein>
    <submittedName>
        <fullName evidence="2">Ceramide synthase accessory subunit</fullName>
    </submittedName>
</protein>
<gene>
    <name evidence="2" type="primary">Lip1</name>
</gene>
<dbReference type="GO" id="GO:0061576">
    <property type="term" value="C:acyl-CoA ceramide synthase complex"/>
    <property type="evidence" value="ECO:0007669"/>
    <property type="project" value="EnsemblFungi"/>
</dbReference>
<evidence type="ECO:0000256" key="1">
    <source>
        <dbReference type="SAM" id="SignalP"/>
    </source>
</evidence>
<dbReference type="AlphaFoldDB" id="E9M0F7"/>
<dbReference type="EMBL" id="HQ166120">
    <property type="protein sequence ID" value="ADW79429.1"/>
    <property type="molecule type" value="Genomic_DNA"/>
</dbReference>
<accession>E9M0F7</accession>
<dbReference type="GO" id="GO:0005789">
    <property type="term" value="C:endoplasmic reticulum membrane"/>
    <property type="evidence" value="ECO:0007669"/>
    <property type="project" value="EnsemblFungi"/>
</dbReference>
<name>E9M0F7_WICCI</name>
<feature type="signal peptide" evidence="1">
    <location>
        <begin position="1"/>
        <end position="24"/>
    </location>
</feature>
<feature type="chain" id="PRO_5003241984" evidence="1">
    <location>
        <begin position="25"/>
        <end position="122"/>
    </location>
</feature>